<dbReference type="Proteomes" id="UP001060085">
    <property type="component" value="Linkage Group LG08"/>
</dbReference>
<proteinExistence type="predicted"/>
<protein>
    <submittedName>
        <fullName evidence="1">Uncharacterized protein</fullName>
    </submittedName>
</protein>
<evidence type="ECO:0000313" key="1">
    <source>
        <dbReference type="EMBL" id="KAI5650326.1"/>
    </source>
</evidence>
<comment type="caution">
    <text evidence="1">The sequence shown here is derived from an EMBL/GenBank/DDBJ whole genome shotgun (WGS) entry which is preliminary data.</text>
</comment>
<reference evidence="2" key="1">
    <citation type="journal article" date="2023" name="Nat. Plants">
        <title>Single-cell RNA sequencing provides a high-resolution roadmap for understanding the multicellular compartmentation of specialized metabolism.</title>
        <authorList>
            <person name="Sun S."/>
            <person name="Shen X."/>
            <person name="Li Y."/>
            <person name="Li Y."/>
            <person name="Wang S."/>
            <person name="Li R."/>
            <person name="Zhang H."/>
            <person name="Shen G."/>
            <person name="Guo B."/>
            <person name="Wei J."/>
            <person name="Xu J."/>
            <person name="St-Pierre B."/>
            <person name="Chen S."/>
            <person name="Sun C."/>
        </authorList>
    </citation>
    <scope>NUCLEOTIDE SEQUENCE [LARGE SCALE GENOMIC DNA]</scope>
</reference>
<name>A0ACB9ZST3_CATRO</name>
<evidence type="ECO:0000313" key="2">
    <source>
        <dbReference type="Proteomes" id="UP001060085"/>
    </source>
</evidence>
<accession>A0ACB9ZST3</accession>
<dbReference type="EMBL" id="CM044708">
    <property type="protein sequence ID" value="KAI5650326.1"/>
    <property type="molecule type" value="Genomic_DNA"/>
</dbReference>
<organism evidence="1 2">
    <name type="scientific">Catharanthus roseus</name>
    <name type="common">Madagascar periwinkle</name>
    <name type="synonym">Vinca rosea</name>
    <dbReference type="NCBI Taxonomy" id="4058"/>
    <lineage>
        <taxon>Eukaryota</taxon>
        <taxon>Viridiplantae</taxon>
        <taxon>Streptophyta</taxon>
        <taxon>Embryophyta</taxon>
        <taxon>Tracheophyta</taxon>
        <taxon>Spermatophyta</taxon>
        <taxon>Magnoliopsida</taxon>
        <taxon>eudicotyledons</taxon>
        <taxon>Gunneridae</taxon>
        <taxon>Pentapetalae</taxon>
        <taxon>asterids</taxon>
        <taxon>lamiids</taxon>
        <taxon>Gentianales</taxon>
        <taxon>Apocynaceae</taxon>
        <taxon>Rauvolfioideae</taxon>
        <taxon>Vinceae</taxon>
        <taxon>Catharanthinae</taxon>
        <taxon>Catharanthus</taxon>
    </lineage>
</organism>
<keyword evidence="2" id="KW-1185">Reference proteome</keyword>
<gene>
    <name evidence="1" type="ORF">M9H77_36331</name>
</gene>
<sequence>MEDTALPSRTVTDGIVQVEKPKKSFALLFQDNRNPCKGMSLYKVEDQDNVVEVETDEGFGQDMLRNRRPLCTDVMTARMQRISYARVLVEVDIAKELIMEAKEGNKIENNPAVPKQRQGNKEAIDSGSELVPDSGCNQEQNGEQENLDKRKDNCERADSIITNLRPNQSQLNKNDSGQGQEMEETIQAGGKSPAGKDSEEVQKEDKGVIKRSTPIPVDKGPSKILSKDKGKMAMGKNEPAVLERRKGSSVHISSK</sequence>